<dbReference type="InterPro" id="IPR036188">
    <property type="entry name" value="FAD/NAD-bd_sf"/>
</dbReference>
<dbReference type="Pfam" id="PF01494">
    <property type="entry name" value="FAD_binding_3"/>
    <property type="match status" value="1"/>
</dbReference>
<feature type="compositionally biased region" description="Low complexity" evidence="22">
    <location>
        <begin position="764"/>
        <end position="777"/>
    </location>
</feature>
<evidence type="ECO:0000256" key="5">
    <source>
        <dbReference type="ARBA" id="ARBA00008223"/>
    </source>
</evidence>
<keyword evidence="7" id="KW-0963">Cytoplasm</keyword>
<dbReference type="GO" id="GO:0005634">
    <property type="term" value="C:nucleus"/>
    <property type="evidence" value="ECO:0007669"/>
    <property type="project" value="UniProtKB-SubCell"/>
</dbReference>
<comment type="subcellular location">
    <subcellularLocation>
        <location evidence="3">Cytoplasm</location>
        <location evidence="3">Cytoskeleton</location>
    </subcellularLocation>
    <subcellularLocation>
        <location evidence="2">Nucleus</location>
    </subcellularLocation>
</comment>
<organism evidence="25 26">
    <name type="scientific">Podarcis muralis</name>
    <name type="common">Wall lizard</name>
    <name type="synonym">Lacerta muralis</name>
    <dbReference type="NCBI Taxonomy" id="64176"/>
    <lineage>
        <taxon>Eukaryota</taxon>
        <taxon>Metazoa</taxon>
        <taxon>Chordata</taxon>
        <taxon>Craniata</taxon>
        <taxon>Vertebrata</taxon>
        <taxon>Euteleostomi</taxon>
        <taxon>Lepidosauria</taxon>
        <taxon>Squamata</taxon>
        <taxon>Bifurcata</taxon>
        <taxon>Unidentata</taxon>
        <taxon>Episquamata</taxon>
        <taxon>Laterata</taxon>
        <taxon>Lacertibaenia</taxon>
        <taxon>Lacertidae</taxon>
        <taxon>Podarcis</taxon>
    </lineage>
</organism>
<evidence type="ECO:0000259" key="24">
    <source>
        <dbReference type="PROSITE" id="PS50023"/>
    </source>
</evidence>
<evidence type="ECO:0000256" key="4">
    <source>
        <dbReference type="ARBA" id="ARBA00005465"/>
    </source>
</evidence>
<dbReference type="Gene3D" id="1.10.418.10">
    <property type="entry name" value="Calponin-like domain"/>
    <property type="match status" value="1"/>
</dbReference>
<evidence type="ECO:0000256" key="22">
    <source>
        <dbReference type="SAM" id="MobiDB-lite"/>
    </source>
</evidence>
<evidence type="ECO:0000256" key="11">
    <source>
        <dbReference type="ARBA" id="ARBA00022833"/>
    </source>
</evidence>
<dbReference type="PRINTS" id="PR00420">
    <property type="entry name" value="RNGMNOXGNASE"/>
</dbReference>
<dbReference type="InterPro" id="IPR001781">
    <property type="entry name" value="Znf_LIM"/>
</dbReference>
<feature type="compositionally biased region" description="Basic and acidic residues" evidence="22">
    <location>
        <begin position="691"/>
        <end position="700"/>
    </location>
</feature>
<dbReference type="FunFam" id="2.10.110.10:FF:000043">
    <property type="entry name" value="protein-methionine sulfoxide oxidase MICAL3 isoform X2"/>
    <property type="match status" value="1"/>
</dbReference>
<dbReference type="SMART" id="SM00132">
    <property type="entry name" value="LIM"/>
    <property type="match status" value="1"/>
</dbReference>
<dbReference type="Proteomes" id="UP000472272">
    <property type="component" value="Chromosome 10"/>
</dbReference>
<gene>
    <name evidence="25" type="primary">MICAL3</name>
</gene>
<keyword evidence="18" id="KW-0206">Cytoskeleton</keyword>
<dbReference type="PROSITE" id="PS50023">
    <property type="entry name" value="LIM_DOMAIN_2"/>
    <property type="match status" value="1"/>
</dbReference>
<evidence type="ECO:0000256" key="2">
    <source>
        <dbReference type="ARBA" id="ARBA00004123"/>
    </source>
</evidence>
<feature type="compositionally biased region" description="Basic and acidic residues" evidence="22">
    <location>
        <begin position="782"/>
        <end position="806"/>
    </location>
</feature>
<comment type="catalytic activity">
    <reaction evidence="20">
        <text>L-methionyl-[F-actin] + NADPH + O2 + H(+) = L-methionyl-(R)-S-oxide-[F-actin] + NADP(+) + H2O</text>
        <dbReference type="Rhea" id="RHEA:51308"/>
        <dbReference type="Rhea" id="RHEA-COMP:12953"/>
        <dbReference type="Rhea" id="RHEA-COMP:12956"/>
        <dbReference type="ChEBI" id="CHEBI:15377"/>
        <dbReference type="ChEBI" id="CHEBI:15378"/>
        <dbReference type="ChEBI" id="CHEBI:15379"/>
        <dbReference type="ChEBI" id="CHEBI:16044"/>
        <dbReference type="ChEBI" id="CHEBI:45764"/>
        <dbReference type="ChEBI" id="CHEBI:57783"/>
        <dbReference type="ChEBI" id="CHEBI:58349"/>
        <dbReference type="EC" id="1.14.13.225"/>
    </reaction>
</comment>
<dbReference type="Gene3D" id="2.10.110.10">
    <property type="entry name" value="Cysteine Rich Protein"/>
    <property type="match status" value="1"/>
</dbReference>
<dbReference type="GO" id="GO:0046872">
    <property type="term" value="F:metal ion binding"/>
    <property type="evidence" value="ECO:0007669"/>
    <property type="project" value="UniProtKB-KW"/>
</dbReference>
<evidence type="ECO:0000256" key="9">
    <source>
        <dbReference type="ARBA" id="ARBA00022723"/>
    </source>
</evidence>
<dbReference type="PANTHER" id="PTHR23167">
    <property type="entry name" value="CALPONIN HOMOLOGY DOMAIN-CONTAINING PROTEIN DDB_G0272472-RELATED"/>
    <property type="match status" value="1"/>
</dbReference>
<evidence type="ECO:0000313" key="26">
    <source>
        <dbReference type="Proteomes" id="UP000472272"/>
    </source>
</evidence>
<feature type="region of interest" description="Disordered" evidence="22">
    <location>
        <begin position="657"/>
        <end position="703"/>
    </location>
</feature>
<protein>
    <submittedName>
        <fullName evidence="25">Microtubule associated monooxygenase, calponin and LIM domain containing 3</fullName>
    </submittedName>
</protein>
<keyword evidence="17" id="KW-0009">Actin-binding</keyword>
<keyword evidence="19" id="KW-0539">Nucleus</keyword>
<evidence type="ECO:0000256" key="8">
    <source>
        <dbReference type="ARBA" id="ARBA00022630"/>
    </source>
</evidence>
<dbReference type="SUPFAM" id="SSF57716">
    <property type="entry name" value="Glucocorticoid receptor-like (DNA-binding domain)"/>
    <property type="match status" value="1"/>
</dbReference>
<dbReference type="SMART" id="SM00033">
    <property type="entry name" value="CH"/>
    <property type="match status" value="1"/>
</dbReference>
<feature type="compositionally biased region" description="Basic residues" evidence="22">
    <location>
        <begin position="745"/>
        <end position="757"/>
    </location>
</feature>
<keyword evidence="13" id="KW-0560">Oxidoreductase</keyword>
<evidence type="ECO:0000313" key="25">
    <source>
        <dbReference type="Ensembl" id="ENSPMRP00000036199.1"/>
    </source>
</evidence>
<dbReference type="SUPFAM" id="SSF47576">
    <property type="entry name" value="Calponin-homology domain, CH-domain"/>
    <property type="match status" value="1"/>
</dbReference>
<reference evidence="25" key="3">
    <citation type="submission" date="2025-09" db="UniProtKB">
        <authorList>
            <consortium name="Ensembl"/>
        </authorList>
    </citation>
    <scope>IDENTIFICATION</scope>
</reference>
<dbReference type="GO" id="GO:0006887">
    <property type="term" value="P:exocytosis"/>
    <property type="evidence" value="ECO:0007669"/>
    <property type="project" value="UniProtKB-KW"/>
</dbReference>
<evidence type="ECO:0000256" key="7">
    <source>
        <dbReference type="ARBA" id="ARBA00022490"/>
    </source>
</evidence>
<keyword evidence="11 21" id="KW-0862">Zinc</keyword>
<dbReference type="PROSITE" id="PS00478">
    <property type="entry name" value="LIM_DOMAIN_1"/>
    <property type="match status" value="1"/>
</dbReference>
<reference evidence="25 26" key="1">
    <citation type="journal article" date="2019" name="Proc. Natl. Acad. Sci. U.S.A.">
        <title>Regulatory changes in pterin and carotenoid genes underlie balanced color polymorphisms in the wall lizard.</title>
        <authorList>
            <person name="Andrade P."/>
            <person name="Pinho C."/>
            <person name="Perez I de Lanuza G."/>
            <person name="Afonso S."/>
            <person name="Brejcha J."/>
            <person name="Rubin C.J."/>
            <person name="Wallerman O."/>
            <person name="Pereira P."/>
            <person name="Sabatino S.J."/>
            <person name="Bellati A."/>
            <person name="Pellitteri-Rosa D."/>
            <person name="Bosakova Z."/>
            <person name="Bunikis I."/>
            <person name="Carretero M.A."/>
            <person name="Feiner N."/>
            <person name="Marsik P."/>
            <person name="Pauperio F."/>
            <person name="Salvi D."/>
            <person name="Soler L."/>
            <person name="While G.M."/>
            <person name="Uller T."/>
            <person name="Font E."/>
            <person name="Andersson L."/>
            <person name="Carneiro M."/>
        </authorList>
    </citation>
    <scope>NUCLEOTIDE SEQUENCE</scope>
</reference>
<evidence type="ECO:0000256" key="20">
    <source>
        <dbReference type="ARBA" id="ARBA00049522"/>
    </source>
</evidence>
<dbReference type="PROSITE" id="PS50021">
    <property type="entry name" value="CH"/>
    <property type="match status" value="1"/>
</dbReference>
<dbReference type="GeneTree" id="ENSGT00940000155580"/>
<keyword evidence="12" id="KW-0521">NADP</keyword>
<evidence type="ECO:0000256" key="15">
    <source>
        <dbReference type="ARBA" id="ARBA00023038"/>
    </source>
</evidence>
<evidence type="ECO:0000256" key="1">
    <source>
        <dbReference type="ARBA" id="ARBA00001974"/>
    </source>
</evidence>
<dbReference type="CDD" id="cd21251">
    <property type="entry name" value="CH_MICAL3"/>
    <property type="match status" value="1"/>
</dbReference>
<dbReference type="GO" id="GO:0071949">
    <property type="term" value="F:FAD binding"/>
    <property type="evidence" value="ECO:0007669"/>
    <property type="project" value="InterPro"/>
</dbReference>
<feature type="compositionally biased region" description="Polar residues" evidence="22">
    <location>
        <begin position="980"/>
        <end position="991"/>
    </location>
</feature>
<dbReference type="FunFam" id="3.50.50.60:FF:000004">
    <property type="entry name" value="protein-methionine sulfoxide oxidase MICAL2 isoform X1"/>
    <property type="match status" value="1"/>
</dbReference>
<dbReference type="InterPro" id="IPR001715">
    <property type="entry name" value="CH_dom"/>
</dbReference>
<evidence type="ECO:0000256" key="17">
    <source>
        <dbReference type="ARBA" id="ARBA00023203"/>
    </source>
</evidence>
<dbReference type="FunFam" id="1.10.418.10:FF:000026">
    <property type="entry name" value="protein-methionine sulfoxide oxidase MICAL3 isoform X1"/>
    <property type="match status" value="1"/>
</dbReference>
<comment type="cofactor">
    <cofactor evidence="1">
        <name>FAD</name>
        <dbReference type="ChEBI" id="CHEBI:57692"/>
    </cofactor>
</comment>
<dbReference type="AlphaFoldDB" id="A0A670KKE0"/>
<feature type="domain" description="LIM zinc-binding" evidence="24">
    <location>
        <begin position="884"/>
        <end position="946"/>
    </location>
</feature>
<evidence type="ECO:0000259" key="23">
    <source>
        <dbReference type="PROSITE" id="PS50021"/>
    </source>
</evidence>
<keyword evidence="9 21" id="KW-0479">Metal-binding</keyword>
<keyword evidence="8" id="KW-0285">Flavoprotein</keyword>
<dbReference type="InterPro" id="IPR002938">
    <property type="entry name" value="FAD-bd"/>
</dbReference>
<keyword evidence="6" id="KW-0268">Exocytosis</keyword>
<sequence length="1063" mass="120354">MEERSNEKINQAHVLFDRFVQASTCKGTLKAFQELCDFLELKPKDYRTFYHKLKSKLNYWKAKALWAKLDKRGCHKDYKKGKVCANTKCLIIGAGPCGLRTAIDLSFLGAKVVVIEKRDAFSRNNVLHLWPFTIHDLRGLGAKKFYGKFCAGAIDHISIRQLQLILLKVSLILGVEIHVNVEFQGLLYPPEDQENERIGWRAQVHPKTHPVSEYEFDVIIGGDGRRNTLEGFRRKEFRGKLAIAITANFINRNTTAEAKVEEISGVAFIFNQKFFQDLREATGIDLENIVYYKDDTHYFVMTAKKQSLLEKGVILHDYADTELLLSRENVDQEALLNYAREAADFSTNQQLPSLDFAINHYGQPDVAMFDFTCMYASENAAMVREVNGHQLLVALVGDSLLEPFWPMGTGIARGFLAAMDSAWMVRSWSLGTSPLEVLAERESIYRLLPQTTPENVSKNFSQYCIDPVTRYPNINVNFLRPAQVRHLYDTGDLKDIHLEIENLVNSRTPKLSRNESVARSSKLLGWCQRQTDGYAGVNVTDLTMSWKSGLALCAIIHRYRPDLIDFDSLDEHNVEKNNQLAFDVAEKEFGISPIMTGKDMASVGEPDKLSMVMYLTQFYEMFKDSLPSGDNLELNAEEKAALIATAKSPISFFSKLGQSISRKRTPKDKKEKDLDGAGKRRKTSQSEDEDSSRSYREERPTLVSALTERRIDATIGNQNKVKSMATQLLAKFEENAPAQSTGIRRQMRKKERSRTCPKKVIMLSSSSICTSSPSYPSQQANREPHENHGEQSPRQQRPEIERSRRSVVEQWELSRNLRSSSRPSSPSSDSLRQKYIKMYTGGVSSLAEQIANQLQRKDQPKTLLDKKELGSLKKEFPPNVGGSDVCYFCHKRVYVMERLSAEGKFFHRSCFKCEYCATTLRLSSYAYDLVDGKFYCKPHYCYRLSGYAQRKRPAVGPLSGKDSKGTQQDNMAADGAGRANSISTSSERTPGSSASLFGRVMQYSLHLFDRVRVASQLLQNTVSSVGHHVAQNPLDSFFMCQLMAFGVPFIYVQSEVLVQIMGE</sequence>
<proteinExistence type="inferred from homology"/>
<evidence type="ECO:0000256" key="12">
    <source>
        <dbReference type="ARBA" id="ARBA00022857"/>
    </source>
</evidence>
<dbReference type="GO" id="GO:0003779">
    <property type="term" value="F:actin binding"/>
    <property type="evidence" value="ECO:0007669"/>
    <property type="project" value="UniProtKB-KW"/>
</dbReference>
<evidence type="ECO:0000256" key="3">
    <source>
        <dbReference type="ARBA" id="ARBA00004245"/>
    </source>
</evidence>
<dbReference type="SUPFAM" id="SSF51905">
    <property type="entry name" value="FAD/NAD(P)-binding domain"/>
    <property type="match status" value="1"/>
</dbReference>
<dbReference type="Ensembl" id="ENSPMRT00000038361.1">
    <property type="protein sequence ID" value="ENSPMRP00000036199.1"/>
    <property type="gene ID" value="ENSPMRG00000023115.1"/>
</dbReference>
<dbReference type="PANTHER" id="PTHR23167:SF51">
    <property type="entry name" value="[F-ACTIN]-MONOOXYGENASE MICAL3"/>
    <property type="match status" value="1"/>
</dbReference>
<evidence type="ECO:0000256" key="14">
    <source>
        <dbReference type="ARBA" id="ARBA00023033"/>
    </source>
</evidence>
<dbReference type="Pfam" id="PF00307">
    <property type="entry name" value="CH"/>
    <property type="match status" value="1"/>
</dbReference>
<dbReference type="Pfam" id="PF00412">
    <property type="entry name" value="LIM"/>
    <property type="match status" value="1"/>
</dbReference>
<comment type="similarity">
    <text evidence="5">Belongs to the Mical family.</text>
</comment>
<keyword evidence="16" id="KW-0325">Glycoprotein</keyword>
<evidence type="ECO:0000256" key="10">
    <source>
        <dbReference type="ARBA" id="ARBA00022827"/>
    </source>
</evidence>
<dbReference type="Pfam" id="PF25413">
    <property type="entry name" value="Rossman_Mical"/>
    <property type="match status" value="1"/>
</dbReference>
<accession>A0A670KKE0</accession>
<evidence type="ECO:0000256" key="6">
    <source>
        <dbReference type="ARBA" id="ARBA00022483"/>
    </source>
</evidence>
<feature type="region of interest" description="Disordered" evidence="22">
    <location>
        <begin position="952"/>
        <end position="991"/>
    </location>
</feature>
<dbReference type="CDD" id="cd09439">
    <property type="entry name" value="LIM_Mical"/>
    <property type="match status" value="1"/>
</dbReference>
<feature type="compositionally biased region" description="Basic and acidic residues" evidence="22">
    <location>
        <begin position="668"/>
        <end position="678"/>
    </location>
</feature>
<name>A0A670KKE0_PODMU</name>
<dbReference type="InterPro" id="IPR036872">
    <property type="entry name" value="CH_dom_sf"/>
</dbReference>
<dbReference type="GO" id="GO:0120501">
    <property type="term" value="F:F-actin monooxygenase activity"/>
    <property type="evidence" value="ECO:0007669"/>
    <property type="project" value="UniProtKB-EC"/>
</dbReference>
<dbReference type="InterPro" id="IPR050540">
    <property type="entry name" value="F-actin_Monoox_Mical"/>
</dbReference>
<keyword evidence="14" id="KW-0503">Monooxygenase</keyword>
<dbReference type="GO" id="GO:0005856">
    <property type="term" value="C:cytoskeleton"/>
    <property type="evidence" value="ECO:0007669"/>
    <property type="project" value="UniProtKB-SubCell"/>
</dbReference>
<evidence type="ECO:0000256" key="16">
    <source>
        <dbReference type="ARBA" id="ARBA00023180"/>
    </source>
</evidence>
<feature type="domain" description="Calponin-homology (CH)" evidence="23">
    <location>
        <begin position="517"/>
        <end position="623"/>
    </location>
</feature>
<evidence type="ECO:0000256" key="18">
    <source>
        <dbReference type="ARBA" id="ARBA00023212"/>
    </source>
</evidence>
<feature type="region of interest" description="Disordered" evidence="22">
    <location>
        <begin position="737"/>
        <end position="806"/>
    </location>
</feature>
<comment type="similarity">
    <text evidence="4">Belongs to the flavin monoamine oxidase family. FIG1 subfamily.</text>
</comment>
<keyword evidence="26" id="KW-1185">Reference proteome</keyword>
<keyword evidence="10" id="KW-0274">FAD</keyword>
<evidence type="ECO:0000256" key="21">
    <source>
        <dbReference type="PROSITE-ProRule" id="PRU00125"/>
    </source>
</evidence>
<dbReference type="Gene3D" id="3.50.50.60">
    <property type="entry name" value="FAD/NAD(P)-binding domain"/>
    <property type="match status" value="1"/>
</dbReference>
<reference evidence="25" key="2">
    <citation type="submission" date="2025-08" db="UniProtKB">
        <authorList>
            <consortium name="Ensembl"/>
        </authorList>
    </citation>
    <scope>IDENTIFICATION</scope>
</reference>
<dbReference type="InterPro" id="IPR057494">
    <property type="entry name" value="Rossman_Mical"/>
</dbReference>
<evidence type="ECO:0000256" key="19">
    <source>
        <dbReference type="ARBA" id="ARBA00023242"/>
    </source>
</evidence>
<keyword evidence="15 21" id="KW-0440">LIM domain</keyword>
<evidence type="ECO:0000256" key="13">
    <source>
        <dbReference type="ARBA" id="ARBA00023002"/>
    </source>
</evidence>